<evidence type="ECO:0000256" key="2">
    <source>
        <dbReference type="ARBA" id="ARBA00005992"/>
    </source>
</evidence>
<dbReference type="RefSeq" id="WP_090715319.1">
    <property type="nucleotide sequence ID" value="NZ_CAESAP020000114.1"/>
</dbReference>
<dbReference type="GO" id="GO:0018104">
    <property type="term" value="P:peptidoglycan-protein cross-linking"/>
    <property type="evidence" value="ECO:0007669"/>
    <property type="project" value="TreeGrafter"/>
</dbReference>
<evidence type="ECO:0000313" key="14">
    <source>
        <dbReference type="Proteomes" id="UP000198988"/>
    </source>
</evidence>
<dbReference type="InterPro" id="IPR050979">
    <property type="entry name" value="LD-transpeptidase"/>
</dbReference>
<keyword evidence="4" id="KW-0808">Transferase</keyword>
<evidence type="ECO:0000313" key="12">
    <source>
        <dbReference type="EMBL" id="SEH82223.1"/>
    </source>
</evidence>
<dbReference type="Proteomes" id="UP000198988">
    <property type="component" value="Unassembled WGS sequence"/>
</dbReference>
<dbReference type="AlphaFoldDB" id="A0A1H6KJY7"/>
<dbReference type="SUPFAM" id="SSF141523">
    <property type="entry name" value="L,D-transpeptidase catalytic domain-like"/>
    <property type="match status" value="1"/>
</dbReference>
<dbReference type="EMBL" id="CVUD02000163">
    <property type="protein sequence ID" value="SEH82223.1"/>
    <property type="molecule type" value="Genomic_DNA"/>
</dbReference>
<feature type="active site" description="Proton donor/acceptor" evidence="9">
    <location>
        <position position="106"/>
    </location>
</feature>
<dbReference type="UniPathway" id="UPA00219"/>
<protein>
    <submittedName>
        <fullName evidence="11">ErfK/YbiS/YcfS/YnhG family protein</fullName>
    </submittedName>
</protein>
<comment type="pathway">
    <text evidence="1 9">Cell wall biogenesis; peptidoglycan biosynthesis.</text>
</comment>
<keyword evidence="8 9" id="KW-0961">Cell wall biogenesis/degradation</keyword>
<evidence type="ECO:0000256" key="6">
    <source>
        <dbReference type="ARBA" id="ARBA00022960"/>
    </source>
</evidence>
<proteinExistence type="inferred from homology"/>
<dbReference type="GO" id="GO:0071555">
    <property type="term" value="P:cell wall organization"/>
    <property type="evidence" value="ECO:0007669"/>
    <property type="project" value="UniProtKB-UniRule"/>
</dbReference>
<dbReference type="PANTHER" id="PTHR30582:SF24">
    <property type="entry name" value="L,D-TRANSPEPTIDASE ERFK_SRFK-RELATED"/>
    <property type="match status" value="1"/>
</dbReference>
<evidence type="ECO:0000313" key="11">
    <source>
        <dbReference type="EMBL" id="SEH71816.1"/>
    </source>
</evidence>
<organism evidence="11 14">
    <name type="scientific">Bathymodiolus azoricus thioautotrophic gill symbiont</name>
    <dbReference type="NCBI Taxonomy" id="235205"/>
    <lineage>
        <taxon>Bacteria</taxon>
        <taxon>Pseudomonadati</taxon>
        <taxon>Pseudomonadota</taxon>
        <taxon>Gammaproteobacteria</taxon>
        <taxon>sulfur-oxidizing symbionts</taxon>
    </lineage>
</organism>
<evidence type="ECO:0000256" key="8">
    <source>
        <dbReference type="ARBA" id="ARBA00023316"/>
    </source>
</evidence>
<keyword evidence="5" id="KW-0378">Hydrolase</keyword>
<dbReference type="EMBL" id="CDSC02000133">
    <property type="protein sequence ID" value="SEH71816.1"/>
    <property type="molecule type" value="Genomic_DNA"/>
</dbReference>
<dbReference type="CDD" id="cd16913">
    <property type="entry name" value="YkuD_like"/>
    <property type="match status" value="1"/>
</dbReference>
<dbReference type="GO" id="GO:0016757">
    <property type="term" value="F:glycosyltransferase activity"/>
    <property type="evidence" value="ECO:0007669"/>
    <property type="project" value="UniProtKB-KW"/>
</dbReference>
<reference evidence="11" key="1">
    <citation type="submission" date="2016-06" db="EMBL/GenBank/DDBJ databases">
        <authorList>
            <person name="Olsen C.W."/>
            <person name="Carey S."/>
            <person name="Hinshaw L."/>
            <person name="Karasin A.I."/>
        </authorList>
    </citation>
    <scope>NUCLEOTIDE SEQUENCE [LARGE SCALE GENOMIC DNA]</scope>
    <source>
        <strain evidence="11">BazSymA</strain>
        <strain evidence="12">BazSymB</strain>
    </source>
</reference>
<dbReference type="OrthoDB" id="9787225at2"/>
<evidence type="ECO:0000256" key="3">
    <source>
        <dbReference type="ARBA" id="ARBA00022676"/>
    </source>
</evidence>
<comment type="similarity">
    <text evidence="2">Belongs to the YkuD family.</text>
</comment>
<evidence type="ECO:0000256" key="9">
    <source>
        <dbReference type="PROSITE-ProRule" id="PRU01373"/>
    </source>
</evidence>
<dbReference type="GO" id="GO:0071972">
    <property type="term" value="F:peptidoglycan L,D-transpeptidase activity"/>
    <property type="evidence" value="ECO:0007669"/>
    <property type="project" value="TreeGrafter"/>
</dbReference>
<evidence type="ECO:0000256" key="1">
    <source>
        <dbReference type="ARBA" id="ARBA00004752"/>
    </source>
</evidence>
<evidence type="ECO:0000256" key="5">
    <source>
        <dbReference type="ARBA" id="ARBA00022801"/>
    </source>
</evidence>
<dbReference type="InterPro" id="IPR005490">
    <property type="entry name" value="LD_TPept_cat_dom"/>
</dbReference>
<dbReference type="InterPro" id="IPR038063">
    <property type="entry name" value="Transpep_catalytic_dom"/>
</dbReference>
<sequence>MISISIKDQILSFKDKTYSISSAANGLGEEEGSFCTPTGKFKIASMIGDGLESGAVLVARVPTGEIYSPKLKQQHPDRDWILTRILWLDGLEVHNKNTKKRYIYIHGAPDEATMGVPSSKGCIRLRNQDIIELFERVKIGEDVVIMKA</sequence>
<dbReference type="STRING" id="235205.BAZSYMB_SCAFFOLD00002_17"/>
<dbReference type="Pfam" id="PF03734">
    <property type="entry name" value="YkuD"/>
    <property type="match status" value="1"/>
</dbReference>
<keyword evidence="3" id="KW-0328">Glycosyltransferase</keyword>
<name>A0A1H6KJY7_9GAMM</name>
<reference evidence="13 14" key="2">
    <citation type="submission" date="2016-06" db="EMBL/GenBank/DDBJ databases">
        <authorList>
            <person name="Petersen J."/>
            <person name="Sayavedra L."/>
        </authorList>
    </citation>
    <scope>NUCLEOTIDE SEQUENCE [LARGE SCALE GENOMIC DNA]</scope>
    <source>
        <strain evidence="14">BazSymA</strain>
        <strain evidence="13">BazSymB</strain>
    </source>
</reference>
<keyword evidence="7 9" id="KW-0573">Peptidoglycan synthesis</keyword>
<accession>A0A1H6KJY7</accession>
<dbReference type="Gene3D" id="2.40.440.10">
    <property type="entry name" value="L,D-transpeptidase catalytic domain-like"/>
    <property type="match status" value="1"/>
</dbReference>
<evidence type="ECO:0000313" key="13">
    <source>
        <dbReference type="Proteomes" id="UP000198559"/>
    </source>
</evidence>
<feature type="active site" description="Nucleophile" evidence="9">
    <location>
        <position position="122"/>
    </location>
</feature>
<dbReference type="GO" id="GO:0005576">
    <property type="term" value="C:extracellular region"/>
    <property type="evidence" value="ECO:0007669"/>
    <property type="project" value="TreeGrafter"/>
</dbReference>
<dbReference type="PROSITE" id="PS52029">
    <property type="entry name" value="LD_TPASE"/>
    <property type="match status" value="1"/>
</dbReference>
<dbReference type="Proteomes" id="UP000198559">
    <property type="component" value="Unassembled WGS sequence"/>
</dbReference>
<evidence type="ECO:0000256" key="4">
    <source>
        <dbReference type="ARBA" id="ARBA00022679"/>
    </source>
</evidence>
<gene>
    <name evidence="11" type="ORF">BAZSYMA_ACONTIG00211_8</name>
    <name evidence="12" type="ORF">BAZSYMB_SCAFFOLD00002_17</name>
</gene>
<evidence type="ECO:0000259" key="10">
    <source>
        <dbReference type="PROSITE" id="PS52029"/>
    </source>
</evidence>
<keyword evidence="6 9" id="KW-0133">Cell shape</keyword>
<dbReference type="PANTHER" id="PTHR30582">
    <property type="entry name" value="L,D-TRANSPEPTIDASE"/>
    <property type="match status" value="1"/>
</dbReference>
<dbReference type="GO" id="GO:0008360">
    <property type="term" value="P:regulation of cell shape"/>
    <property type="evidence" value="ECO:0007669"/>
    <property type="project" value="UniProtKB-UniRule"/>
</dbReference>
<evidence type="ECO:0000256" key="7">
    <source>
        <dbReference type="ARBA" id="ARBA00022984"/>
    </source>
</evidence>
<feature type="domain" description="L,D-TPase catalytic" evidence="10">
    <location>
        <begin position="1"/>
        <end position="146"/>
    </location>
</feature>